<gene>
    <name evidence="3" type="ORF">GOP47_0020144</name>
</gene>
<dbReference type="InterPro" id="IPR046848">
    <property type="entry name" value="E_motif"/>
</dbReference>
<protein>
    <recommendedName>
        <fullName evidence="5">Pentatricopeptide repeat-containing protein</fullName>
    </recommendedName>
</protein>
<dbReference type="Proteomes" id="UP000886520">
    <property type="component" value="Chromosome 19"/>
</dbReference>
<dbReference type="EMBL" id="JABFUD020000019">
    <property type="protein sequence ID" value="KAI5065449.1"/>
    <property type="molecule type" value="Genomic_DNA"/>
</dbReference>
<dbReference type="AlphaFoldDB" id="A0A9D4UCE7"/>
<evidence type="ECO:0000256" key="1">
    <source>
        <dbReference type="ARBA" id="ARBA00022737"/>
    </source>
</evidence>
<accession>A0A9D4UCE7</accession>
<evidence type="ECO:0008006" key="5">
    <source>
        <dbReference type="Google" id="ProtNLM"/>
    </source>
</evidence>
<proteinExistence type="predicted"/>
<dbReference type="SUPFAM" id="SSF48452">
    <property type="entry name" value="TPR-like"/>
    <property type="match status" value="1"/>
</dbReference>
<dbReference type="GO" id="GO:0009451">
    <property type="term" value="P:RNA modification"/>
    <property type="evidence" value="ECO:0007669"/>
    <property type="project" value="InterPro"/>
</dbReference>
<dbReference type="PROSITE" id="PS51375">
    <property type="entry name" value="PPR"/>
    <property type="match status" value="2"/>
</dbReference>
<dbReference type="PANTHER" id="PTHR47926:SF382">
    <property type="entry name" value="PENTACOTRIPEPTIDE-REPEAT REGION OF PRORP DOMAIN-CONTAINING PROTEIN"/>
    <property type="match status" value="1"/>
</dbReference>
<evidence type="ECO:0000256" key="2">
    <source>
        <dbReference type="PROSITE-ProRule" id="PRU00708"/>
    </source>
</evidence>
<feature type="repeat" description="PPR" evidence="2">
    <location>
        <begin position="99"/>
        <end position="133"/>
    </location>
</feature>
<dbReference type="OrthoDB" id="597215at2759"/>
<dbReference type="NCBIfam" id="TIGR00756">
    <property type="entry name" value="PPR"/>
    <property type="match status" value="1"/>
</dbReference>
<reference evidence="3" key="1">
    <citation type="submission" date="2021-01" db="EMBL/GenBank/DDBJ databases">
        <title>Adiantum capillus-veneris genome.</title>
        <authorList>
            <person name="Fang Y."/>
            <person name="Liao Q."/>
        </authorList>
    </citation>
    <scope>NUCLEOTIDE SEQUENCE</scope>
    <source>
        <strain evidence="3">H3</strain>
        <tissue evidence="3">Leaf</tissue>
    </source>
</reference>
<dbReference type="PANTHER" id="PTHR47926">
    <property type="entry name" value="PENTATRICOPEPTIDE REPEAT-CONTAINING PROTEIN"/>
    <property type="match status" value="1"/>
</dbReference>
<dbReference type="Pfam" id="PF01535">
    <property type="entry name" value="PPR"/>
    <property type="match status" value="2"/>
</dbReference>
<dbReference type="GO" id="GO:0003723">
    <property type="term" value="F:RNA binding"/>
    <property type="evidence" value="ECO:0007669"/>
    <property type="project" value="InterPro"/>
</dbReference>
<name>A0A9D4UCE7_ADICA</name>
<dbReference type="Gene3D" id="1.25.40.10">
    <property type="entry name" value="Tetratricopeptide repeat domain"/>
    <property type="match status" value="2"/>
</dbReference>
<feature type="repeat" description="PPR" evidence="2">
    <location>
        <begin position="134"/>
        <end position="169"/>
    </location>
</feature>
<organism evidence="3 4">
    <name type="scientific">Adiantum capillus-veneris</name>
    <name type="common">Maidenhair fern</name>
    <dbReference type="NCBI Taxonomy" id="13818"/>
    <lineage>
        <taxon>Eukaryota</taxon>
        <taxon>Viridiplantae</taxon>
        <taxon>Streptophyta</taxon>
        <taxon>Embryophyta</taxon>
        <taxon>Tracheophyta</taxon>
        <taxon>Polypodiopsida</taxon>
        <taxon>Polypodiidae</taxon>
        <taxon>Polypodiales</taxon>
        <taxon>Pteridineae</taxon>
        <taxon>Pteridaceae</taxon>
        <taxon>Vittarioideae</taxon>
        <taxon>Adiantum</taxon>
    </lineage>
</organism>
<dbReference type="InterPro" id="IPR011990">
    <property type="entry name" value="TPR-like_helical_dom_sf"/>
</dbReference>
<comment type="caution">
    <text evidence="3">The sequence shown here is derived from an EMBL/GenBank/DDBJ whole genome shotgun (WGS) entry which is preliminary data.</text>
</comment>
<keyword evidence="4" id="KW-1185">Reference proteome</keyword>
<dbReference type="Pfam" id="PF20431">
    <property type="entry name" value="E_motif"/>
    <property type="match status" value="1"/>
</dbReference>
<evidence type="ECO:0000313" key="4">
    <source>
        <dbReference type="Proteomes" id="UP000886520"/>
    </source>
</evidence>
<evidence type="ECO:0000313" key="3">
    <source>
        <dbReference type="EMBL" id="KAI5065449.1"/>
    </source>
</evidence>
<dbReference type="InterPro" id="IPR046960">
    <property type="entry name" value="PPR_At4g14850-like_plant"/>
</dbReference>
<dbReference type="FunFam" id="1.25.40.10:FF:000090">
    <property type="entry name" value="Pentatricopeptide repeat-containing protein, chloroplastic"/>
    <property type="match status" value="1"/>
</dbReference>
<dbReference type="Pfam" id="PF13041">
    <property type="entry name" value="PPR_2"/>
    <property type="match status" value="1"/>
</dbReference>
<keyword evidence="1" id="KW-0677">Repeat</keyword>
<sequence length="345" mass="39080">MGDVGQRRKRVTREIIFNLLRTCIKQKDVAAAIRVHALMDIHSKRCAFQLFFAFKGCWRRRNGLESDLGVGNTLVDMYARCGSFAEAEAIFNWSSSNLNHVSWNAMIAGYAQHGYFEEAVQCFDNMQSLCVKPTSQTFTSILAACTHGGKVEDGYRFLMRMLTDCGFPPSIEHFNCMIDLLGRTGHLTDAYGLLNTMPSLPNINGWMSLLTSCLLFGNVDVGRRSFEEVVKLDPDTSAGHILMLNIYADAQMWDDVRRLSEAWRCQDTRRKPGQASLEVDGQLFEFVVGDLPHLDCKDMSVKIRNLHISLKSGGYVPHSEIIFESTFIKDHENRKDLEESLLVHH</sequence>
<dbReference type="InterPro" id="IPR002885">
    <property type="entry name" value="PPR_rpt"/>
</dbReference>